<evidence type="ECO:0000313" key="2">
    <source>
        <dbReference type="Proteomes" id="UP000236731"/>
    </source>
</evidence>
<dbReference type="RefSeq" id="WP_103906538.1">
    <property type="nucleotide sequence ID" value="NZ_CP049246.1"/>
</dbReference>
<evidence type="ECO:0000313" key="1">
    <source>
        <dbReference type="EMBL" id="SEG37752.1"/>
    </source>
</evidence>
<name>A0A1H5ZNH8_9SPHI</name>
<dbReference type="InterPro" id="IPR015915">
    <property type="entry name" value="Kelch-typ_b-propeller"/>
</dbReference>
<dbReference type="AlphaFoldDB" id="A0A1H5ZNH8"/>
<accession>A0A1H5ZNH8</accession>
<dbReference type="OrthoDB" id="1110630at2"/>
<keyword evidence="2" id="KW-1185">Reference proteome</keyword>
<proteinExistence type="predicted"/>
<dbReference type="SUPFAM" id="SSF50965">
    <property type="entry name" value="Galactose oxidase, central domain"/>
    <property type="match status" value="1"/>
</dbReference>
<dbReference type="EMBL" id="FNUT01000007">
    <property type="protein sequence ID" value="SEG37752.1"/>
    <property type="molecule type" value="Genomic_DNA"/>
</dbReference>
<dbReference type="GO" id="GO:0006355">
    <property type="term" value="P:regulation of DNA-templated transcription"/>
    <property type="evidence" value="ECO:0007669"/>
    <property type="project" value="TreeGrafter"/>
</dbReference>
<dbReference type="Proteomes" id="UP000236731">
    <property type="component" value="Unassembled WGS sequence"/>
</dbReference>
<dbReference type="PANTHER" id="PTHR35807">
    <property type="entry name" value="TRANSCRIPTIONAL REGULATOR REDD-RELATED"/>
    <property type="match status" value="1"/>
</dbReference>
<dbReference type="InterPro" id="IPR051677">
    <property type="entry name" value="AfsR-DnrI-RedD_regulator"/>
</dbReference>
<gene>
    <name evidence="1" type="ORF">SAMN05421877_10794</name>
</gene>
<organism evidence="1 2">
    <name type="scientific">Sphingobacterium lactis</name>
    <dbReference type="NCBI Taxonomy" id="797291"/>
    <lineage>
        <taxon>Bacteria</taxon>
        <taxon>Pseudomonadati</taxon>
        <taxon>Bacteroidota</taxon>
        <taxon>Sphingobacteriia</taxon>
        <taxon>Sphingobacteriales</taxon>
        <taxon>Sphingobacteriaceae</taxon>
        <taxon>Sphingobacterium</taxon>
    </lineage>
</organism>
<dbReference type="GO" id="GO:0003677">
    <property type="term" value="F:DNA binding"/>
    <property type="evidence" value="ECO:0007669"/>
    <property type="project" value="TreeGrafter"/>
</dbReference>
<reference evidence="2" key="1">
    <citation type="submission" date="2016-10" db="EMBL/GenBank/DDBJ databases">
        <authorList>
            <person name="Varghese N."/>
            <person name="Submissions S."/>
        </authorList>
    </citation>
    <scope>NUCLEOTIDE SEQUENCE [LARGE SCALE GENOMIC DNA]</scope>
    <source>
        <strain evidence="2">DSM 22361</strain>
    </source>
</reference>
<sequence>MRRNEINLISAVFAFFLIFCCQKAAAQYGLEFASHERELDKRTSLSIGEKEAVTLFPKTELSFDLQFKPYQHDYFGYIFRIILNDKLNIDLIYDRRPGIGNHFKLVVGDKFTDIAFNIPGEQLFYKWNPIKLVMDKDKNQLIFTCQGKTYHYSVMLNGFNKFQTFFGLSNYKQFQSSDLPPMRIKDLRIKDGQHLEHHWKLDQATGLQAEDAVGKIKGGVSNPFWIKRQRQEWRMENDYEVSGQANVTFDPKRECVYVVSEDSLVRTFLGSRSSNSWAYQNAPLHIADGSQSLFDPHLGQVHCISIDQKIVSTFDTLSRSWSKPFTYPSRGTNYLSFNKFYSPQDSSIYMVGGYGHFHYQNSVHKYHVPTQQWDSLAYTGDRLFPHYLGALGFCDGKVYLLGGYGSNTGDQMLNPRISNDLMQMDLFGGKFKKINEITFPDQNAVWASSLAVGPGQQLFGLMFPKNKFKSSLQLVSVSLDGQELQELGSMIPFDFHDIKSFADLFYSPASNRYVAVTLYFDSESNKSRVRIYSLLAPAMRYELDESSATSGTKKWVWYASGAVSIAACFILLLQFKGRRRQEDEKEKHVSPFPSVSEEPQQLPIAEATVTIPAKEEICSEDKKSAIYLFRGDIQIINAHGDEITKQFSPLLKELFSLFVVYTIYRGRGISSEKLVELFWSDKSSASANNNRSVNIAKINSLLESVGDVKISKKSGYWCLDGSEQICIDFAEYMKILQQEEKLDRVSLSKLLRILDKGSFLFETDYEWLDVIKDEISIHTTTILNETLRGLALSTDAEFIVEIANRIFHFDSVHEEAMVYKCKALVQLGYHSLAHQCFENFCQVYQQLYGESYGKSYREII</sequence>
<dbReference type="PANTHER" id="PTHR35807:SF1">
    <property type="entry name" value="TRANSCRIPTIONAL REGULATOR REDD"/>
    <property type="match status" value="1"/>
</dbReference>
<dbReference type="Gene3D" id="2.120.10.80">
    <property type="entry name" value="Kelch-type beta propeller"/>
    <property type="match status" value="1"/>
</dbReference>
<dbReference type="InterPro" id="IPR011043">
    <property type="entry name" value="Gal_Oxase/kelch_b-propeller"/>
</dbReference>
<evidence type="ECO:0008006" key="3">
    <source>
        <dbReference type="Google" id="ProtNLM"/>
    </source>
</evidence>
<protein>
    <recommendedName>
        <fullName evidence="3">Kelch motif-containing protein</fullName>
    </recommendedName>
</protein>